<evidence type="ECO:0000313" key="3">
    <source>
        <dbReference type="Proteomes" id="UP000683360"/>
    </source>
</evidence>
<sequence length="235" mass="26857">MWMKKQPVQLKFTRLIMRIQHQVYLGTKALVSQILKKSTSQEINYQTKTEGYGSSSESTIDHDVESYKLLENNVETTNSAQVHESNNEDSTSNSSEDESIFFPNFEQKSTSQEKNYQTKTEGHRSSSESTIDYDVESYKLLETTAEQIIPIPPTPLIPKISVNTLSHIFGMDVDTPFFTRDILPHGSFKLTEDEWHTLTSKSLGRSFHRGSWQSVMLNGVSKLNPYCTFMVKIIN</sequence>
<proteinExistence type="predicted"/>
<name>A0A8S3UMN6_MYTED</name>
<gene>
    <name evidence="2" type="ORF">MEDL_58558</name>
</gene>
<dbReference type="EMBL" id="CAJPWZ010002875">
    <property type="protein sequence ID" value="CAG2246611.1"/>
    <property type="molecule type" value="Genomic_DNA"/>
</dbReference>
<organism evidence="2 3">
    <name type="scientific">Mytilus edulis</name>
    <name type="common">Blue mussel</name>
    <dbReference type="NCBI Taxonomy" id="6550"/>
    <lineage>
        <taxon>Eukaryota</taxon>
        <taxon>Metazoa</taxon>
        <taxon>Spiralia</taxon>
        <taxon>Lophotrochozoa</taxon>
        <taxon>Mollusca</taxon>
        <taxon>Bivalvia</taxon>
        <taxon>Autobranchia</taxon>
        <taxon>Pteriomorphia</taxon>
        <taxon>Mytilida</taxon>
        <taxon>Mytiloidea</taxon>
        <taxon>Mytilidae</taxon>
        <taxon>Mytilinae</taxon>
        <taxon>Mytilus</taxon>
    </lineage>
</organism>
<evidence type="ECO:0000256" key="1">
    <source>
        <dbReference type="SAM" id="MobiDB-lite"/>
    </source>
</evidence>
<feature type="compositionally biased region" description="Polar residues" evidence="1">
    <location>
        <begin position="106"/>
        <end position="119"/>
    </location>
</feature>
<comment type="caution">
    <text evidence="2">The sequence shown here is derived from an EMBL/GenBank/DDBJ whole genome shotgun (WGS) entry which is preliminary data.</text>
</comment>
<feature type="region of interest" description="Disordered" evidence="1">
    <location>
        <begin position="77"/>
        <end position="130"/>
    </location>
</feature>
<protein>
    <submittedName>
        <fullName evidence="2">Uncharacterized protein</fullName>
    </submittedName>
</protein>
<evidence type="ECO:0000313" key="2">
    <source>
        <dbReference type="EMBL" id="CAG2246611.1"/>
    </source>
</evidence>
<dbReference type="AlphaFoldDB" id="A0A8S3UMN6"/>
<keyword evidence="3" id="KW-1185">Reference proteome</keyword>
<accession>A0A8S3UMN6</accession>
<dbReference type="Proteomes" id="UP000683360">
    <property type="component" value="Unassembled WGS sequence"/>
</dbReference>
<reference evidence="2" key="1">
    <citation type="submission" date="2021-03" db="EMBL/GenBank/DDBJ databases">
        <authorList>
            <person name="Bekaert M."/>
        </authorList>
    </citation>
    <scope>NUCLEOTIDE SEQUENCE</scope>
</reference>